<dbReference type="InterPro" id="IPR021511">
    <property type="entry name" value="DUF3172"/>
</dbReference>
<evidence type="ECO:0000256" key="1">
    <source>
        <dbReference type="SAM" id="MobiDB-lite"/>
    </source>
</evidence>
<gene>
    <name evidence="3" type="ORF">KFE25_005765</name>
</gene>
<reference evidence="3" key="1">
    <citation type="submission" date="2021-05" db="EMBL/GenBank/DDBJ databases">
        <title>The genome of the haptophyte Pavlova lutheri (Diacronema luteri, Pavlovales) - a model for lipid biosynthesis in eukaryotic algae.</title>
        <authorList>
            <person name="Hulatt C.J."/>
            <person name="Posewitz M.C."/>
        </authorList>
    </citation>
    <scope>NUCLEOTIDE SEQUENCE</scope>
    <source>
        <strain evidence="3">NIVA-4/92</strain>
    </source>
</reference>
<evidence type="ECO:0008006" key="5">
    <source>
        <dbReference type="Google" id="ProtNLM"/>
    </source>
</evidence>
<feature type="chain" id="PRO_5035277285" description="DUF3172 domain-containing protein" evidence="2">
    <location>
        <begin position="17"/>
        <end position="238"/>
    </location>
</feature>
<dbReference type="AlphaFoldDB" id="A0A8J5X7K3"/>
<feature type="region of interest" description="Disordered" evidence="1">
    <location>
        <begin position="40"/>
        <end position="77"/>
    </location>
</feature>
<keyword evidence="2" id="KW-0732">Signal</keyword>
<keyword evidence="4" id="KW-1185">Reference proteome</keyword>
<evidence type="ECO:0000313" key="4">
    <source>
        <dbReference type="Proteomes" id="UP000751190"/>
    </source>
</evidence>
<feature type="signal peptide" evidence="2">
    <location>
        <begin position="1"/>
        <end position="16"/>
    </location>
</feature>
<evidence type="ECO:0000256" key="2">
    <source>
        <dbReference type="SAM" id="SignalP"/>
    </source>
</evidence>
<feature type="compositionally biased region" description="Basic and acidic residues" evidence="1">
    <location>
        <begin position="55"/>
        <end position="65"/>
    </location>
</feature>
<accession>A0A8J5X7K3</accession>
<dbReference type="Pfam" id="PF11371">
    <property type="entry name" value="DUF3172"/>
    <property type="match status" value="1"/>
</dbReference>
<protein>
    <recommendedName>
        <fullName evidence="5">DUF3172 domain-containing protein</fullName>
    </recommendedName>
</protein>
<dbReference type="OrthoDB" id="197940at2759"/>
<name>A0A8J5X7K3_DIALT</name>
<evidence type="ECO:0000313" key="3">
    <source>
        <dbReference type="EMBL" id="KAG8457752.1"/>
    </source>
</evidence>
<sequence>MAAAGLVRLIACGAAAWAPTLHLPALRGAAESRVALRSVRMSDERFPPPPPPGYDEPRRDRRREPPPLTSRPFNPAQPLSSLQQVAVAFAGGFALALALQFSTSVDQKSLANVQALDRQIANPDVCLSYGAGAMVLDQRIFMSLNPLKVYVAPTAVKSGCVLNMANWRILEKEKLISMDDMKNCKMAFNTFAFTGDLKGSDEKPDVSCVYESSDNALVDKAVDNLKRGMPAGFKANGP</sequence>
<organism evidence="3 4">
    <name type="scientific">Diacronema lutheri</name>
    <name type="common">Unicellular marine alga</name>
    <name type="synonym">Monochrysis lutheri</name>
    <dbReference type="NCBI Taxonomy" id="2081491"/>
    <lineage>
        <taxon>Eukaryota</taxon>
        <taxon>Haptista</taxon>
        <taxon>Haptophyta</taxon>
        <taxon>Pavlovophyceae</taxon>
        <taxon>Pavlovales</taxon>
        <taxon>Pavlovaceae</taxon>
        <taxon>Diacronema</taxon>
    </lineage>
</organism>
<dbReference type="Proteomes" id="UP000751190">
    <property type="component" value="Unassembled WGS sequence"/>
</dbReference>
<dbReference type="EMBL" id="JAGTXO010000063">
    <property type="protein sequence ID" value="KAG8457752.1"/>
    <property type="molecule type" value="Genomic_DNA"/>
</dbReference>
<proteinExistence type="predicted"/>
<comment type="caution">
    <text evidence="3">The sequence shown here is derived from an EMBL/GenBank/DDBJ whole genome shotgun (WGS) entry which is preliminary data.</text>
</comment>